<accession>A0A0M8JPG6</accession>
<comment type="cofactor">
    <cofactor evidence="1">
        <name>Mg(2+)</name>
        <dbReference type="ChEBI" id="CHEBI:18420"/>
    </cofactor>
</comment>
<dbReference type="SUPFAM" id="SSF56784">
    <property type="entry name" value="HAD-like"/>
    <property type="match status" value="1"/>
</dbReference>
<dbReference type="InterPro" id="IPR036412">
    <property type="entry name" value="HAD-like_sf"/>
</dbReference>
<evidence type="ECO:0000313" key="4">
    <source>
        <dbReference type="EMBL" id="GAP19181.1"/>
    </source>
</evidence>
<dbReference type="PANTHER" id="PTHR46470">
    <property type="entry name" value="N-ACYLNEURAMINATE-9-PHOSPHATASE"/>
    <property type="match status" value="1"/>
</dbReference>
<name>A0A0M8JPG6_9CHLR</name>
<dbReference type="NCBIfam" id="TIGR01509">
    <property type="entry name" value="HAD-SF-IA-v3"/>
    <property type="match status" value="1"/>
</dbReference>
<dbReference type="InterPro" id="IPR006439">
    <property type="entry name" value="HAD-SF_hydro_IA"/>
</dbReference>
<reference evidence="4" key="1">
    <citation type="journal article" date="2015" name="Genome Announc.">
        <title>Draft Genome Sequences of Anaerolinea thermolimosa IMO-1, Bellilinea caldifistulae GOMI-1, Leptolinea tardivitalis YMTK-2, Levilinea saccharolytica KIBI-1, Longilinea arvoryzae KOME-1, Previously Described as Members of the Class Anaerolineae (Chloroflexi).</title>
        <authorList>
            <person name="Matsuura N."/>
            <person name="Tourlousse M.D."/>
            <person name="Ohashi A."/>
            <person name="Hugenholtz P."/>
            <person name="Sekiguchi Y."/>
        </authorList>
    </citation>
    <scope>NUCLEOTIDE SEQUENCE</scope>
    <source>
        <strain evidence="4">KIBI-1</strain>
    </source>
</reference>
<proteinExistence type="predicted"/>
<keyword evidence="2" id="KW-0378">Hydrolase</keyword>
<dbReference type="NCBIfam" id="TIGR01549">
    <property type="entry name" value="HAD-SF-IA-v1"/>
    <property type="match status" value="1"/>
</dbReference>
<dbReference type="InterPro" id="IPR051400">
    <property type="entry name" value="HAD-like_hydrolase"/>
</dbReference>
<dbReference type="Gene3D" id="1.20.120.710">
    <property type="entry name" value="Haloacid dehalogenase hydrolase-like domain"/>
    <property type="match status" value="1"/>
</dbReference>
<dbReference type="Gene3D" id="3.40.50.1000">
    <property type="entry name" value="HAD superfamily/HAD-like"/>
    <property type="match status" value="1"/>
</dbReference>
<evidence type="ECO:0000256" key="2">
    <source>
        <dbReference type="ARBA" id="ARBA00022801"/>
    </source>
</evidence>
<dbReference type="InterPro" id="IPR023214">
    <property type="entry name" value="HAD_sf"/>
</dbReference>
<dbReference type="GO" id="GO:0044281">
    <property type="term" value="P:small molecule metabolic process"/>
    <property type="evidence" value="ECO:0007669"/>
    <property type="project" value="UniProtKB-ARBA"/>
</dbReference>
<dbReference type="SFLD" id="SFLDS00003">
    <property type="entry name" value="Haloacid_Dehalogenase"/>
    <property type="match status" value="1"/>
</dbReference>
<protein>
    <submittedName>
        <fullName evidence="4">Haloacid dehalogenase superfamily, subfamily IA, variant 3</fullName>
    </submittedName>
</protein>
<dbReference type="Pfam" id="PF00702">
    <property type="entry name" value="Hydrolase"/>
    <property type="match status" value="1"/>
</dbReference>
<dbReference type="PRINTS" id="PR00413">
    <property type="entry name" value="HADHALOGNASE"/>
</dbReference>
<dbReference type="EMBL" id="DF967975">
    <property type="protein sequence ID" value="GAP19181.1"/>
    <property type="molecule type" value="Genomic_DNA"/>
</dbReference>
<keyword evidence="3" id="KW-0460">Magnesium</keyword>
<gene>
    <name evidence="4" type="ORF">LSAC_03081</name>
</gene>
<dbReference type="AlphaFoldDB" id="A0A0M8JPG6"/>
<dbReference type="SFLD" id="SFLDG01129">
    <property type="entry name" value="C1.5:_HAD__Beta-PGM__Phosphata"/>
    <property type="match status" value="1"/>
</dbReference>
<evidence type="ECO:0000256" key="3">
    <source>
        <dbReference type="ARBA" id="ARBA00022842"/>
    </source>
</evidence>
<dbReference type="GO" id="GO:0016787">
    <property type="term" value="F:hydrolase activity"/>
    <property type="evidence" value="ECO:0007669"/>
    <property type="project" value="UniProtKB-KW"/>
</dbReference>
<sequence length="247" mass="27602">MKPTRIPYLLFDLGGTLLYFDGDWSQTIRRFSQRLEDRLTAWGYTFPAGQIAAELFDRNQDHHLEPDPEYRELATADLVTEVLAQHHIQLSSSRLRLALAAMYAVSEAQWWPEADAALTLRQLRSEGYRLGVVSNAGDTLDVHALVQKAGLRSYFDFILVSASLGLTKPHPAIYQRALAHWGALPHQTAMIGDTPLADIDGARGFGIHPIWITRRAPQGQQPSQPPAAVIQTLAELPPLLRTWNPQP</sequence>
<organism evidence="4">
    <name type="scientific">Levilinea saccharolytica</name>
    <dbReference type="NCBI Taxonomy" id="229921"/>
    <lineage>
        <taxon>Bacteria</taxon>
        <taxon>Bacillati</taxon>
        <taxon>Chloroflexota</taxon>
        <taxon>Anaerolineae</taxon>
        <taxon>Anaerolineales</taxon>
        <taxon>Anaerolineaceae</taxon>
        <taxon>Levilinea</taxon>
    </lineage>
</organism>
<evidence type="ECO:0000256" key="1">
    <source>
        <dbReference type="ARBA" id="ARBA00001946"/>
    </source>
</evidence>